<evidence type="ECO:0000313" key="10">
    <source>
        <dbReference type="EMBL" id="URA09092.1"/>
    </source>
</evidence>
<name>A0AAX3BA09_9SPIR</name>
<dbReference type="GO" id="GO:0044780">
    <property type="term" value="P:bacterial-type flagellum assembly"/>
    <property type="evidence" value="ECO:0007669"/>
    <property type="project" value="InterPro"/>
</dbReference>
<evidence type="ECO:0000256" key="5">
    <source>
        <dbReference type="ARBA" id="ARBA00022692"/>
    </source>
</evidence>
<dbReference type="Proteomes" id="UP001056539">
    <property type="component" value="Chromosome"/>
</dbReference>
<dbReference type="InterPro" id="IPR006305">
    <property type="entry name" value="FliQ"/>
</dbReference>
<evidence type="ECO:0000256" key="6">
    <source>
        <dbReference type="ARBA" id="ARBA00022989"/>
    </source>
</evidence>
<dbReference type="PANTHER" id="PTHR34040:SF2">
    <property type="entry name" value="FLAGELLAR BIOSYNTHETIC PROTEIN FLIQ"/>
    <property type="match status" value="1"/>
</dbReference>
<evidence type="ECO:0000256" key="9">
    <source>
        <dbReference type="RuleBase" id="RU364090"/>
    </source>
</evidence>
<keyword evidence="5 9" id="KW-0812">Transmembrane</keyword>
<feature type="transmembrane region" description="Helical" evidence="9">
    <location>
        <begin position="17"/>
        <end position="39"/>
    </location>
</feature>
<evidence type="ECO:0000256" key="4">
    <source>
        <dbReference type="ARBA" id="ARBA00022475"/>
    </source>
</evidence>
<keyword evidence="6 9" id="KW-1133">Transmembrane helix</keyword>
<keyword evidence="8 9" id="KW-0975">Bacterial flagellum</keyword>
<keyword evidence="10" id="KW-0969">Cilium</keyword>
<accession>A0AAX3BA09</accession>
<comment type="subcellular location">
    <subcellularLocation>
        <location evidence="1 9">Cell membrane</location>
        <topology evidence="1">Multi-pass membrane protein</topology>
    </subcellularLocation>
    <subcellularLocation>
        <location evidence="9">Bacterial flagellum basal body</location>
    </subcellularLocation>
</comment>
<comment type="function">
    <text evidence="9">Role in flagellar biosynthesis.</text>
</comment>
<proteinExistence type="inferred from homology"/>
<gene>
    <name evidence="9 10" type="primary">fliQ</name>
    <name evidence="10" type="ORF">KDW03_06175</name>
</gene>
<dbReference type="GO" id="GO:0009306">
    <property type="term" value="P:protein secretion"/>
    <property type="evidence" value="ECO:0007669"/>
    <property type="project" value="InterPro"/>
</dbReference>
<dbReference type="EMBL" id="CP073355">
    <property type="protein sequence ID" value="URA09092.1"/>
    <property type="molecule type" value="Genomic_DNA"/>
</dbReference>
<evidence type="ECO:0000256" key="8">
    <source>
        <dbReference type="ARBA" id="ARBA00023143"/>
    </source>
</evidence>
<evidence type="ECO:0000256" key="7">
    <source>
        <dbReference type="ARBA" id="ARBA00023136"/>
    </source>
</evidence>
<keyword evidence="4 9" id="KW-1003">Cell membrane</keyword>
<evidence type="ECO:0000256" key="1">
    <source>
        <dbReference type="ARBA" id="ARBA00004651"/>
    </source>
</evidence>
<reference evidence="10" key="1">
    <citation type="submission" date="2021-04" db="EMBL/GenBank/DDBJ databases">
        <authorList>
            <person name="Postec A."/>
        </authorList>
    </citation>
    <scope>NUCLEOTIDE SEQUENCE</scope>
    <source>
        <strain evidence="10">F1F22</strain>
    </source>
</reference>
<keyword evidence="11" id="KW-1185">Reference proteome</keyword>
<dbReference type="PIRSF" id="PIRSF004669">
    <property type="entry name" value="FliQ"/>
    <property type="match status" value="1"/>
</dbReference>
<dbReference type="NCBIfam" id="TIGR01402">
    <property type="entry name" value="fliQ"/>
    <property type="match status" value="1"/>
</dbReference>
<dbReference type="GO" id="GO:0005886">
    <property type="term" value="C:plasma membrane"/>
    <property type="evidence" value="ECO:0007669"/>
    <property type="project" value="UniProtKB-SubCell"/>
</dbReference>
<dbReference type="KEGG" id="taqu:KDW03_06175"/>
<dbReference type="Pfam" id="PF01313">
    <property type="entry name" value="Bac_export_3"/>
    <property type="match status" value="1"/>
</dbReference>
<keyword evidence="7 9" id="KW-0472">Membrane</keyword>
<evidence type="ECO:0000256" key="3">
    <source>
        <dbReference type="ARBA" id="ARBA00021718"/>
    </source>
</evidence>
<feature type="transmembrane region" description="Helical" evidence="9">
    <location>
        <begin position="51"/>
        <end position="70"/>
    </location>
</feature>
<dbReference type="PRINTS" id="PR00952">
    <property type="entry name" value="TYPE3IMQPROT"/>
</dbReference>
<reference evidence="10" key="2">
    <citation type="submission" date="2022-06" db="EMBL/GenBank/DDBJ databases">
        <title>Thermospira aquatica gen. nov., sp. nov.</title>
        <authorList>
            <person name="Ben Ali Gam Z."/>
            <person name="Labat M."/>
        </authorList>
    </citation>
    <scope>NUCLEOTIDE SEQUENCE</scope>
    <source>
        <strain evidence="10">F1F22</strain>
    </source>
</reference>
<keyword evidence="10" id="KW-0966">Cell projection</keyword>
<comment type="similarity">
    <text evidence="2 9">Belongs to the FliQ/MopD/SpaQ family.</text>
</comment>
<evidence type="ECO:0000313" key="11">
    <source>
        <dbReference type="Proteomes" id="UP001056539"/>
    </source>
</evidence>
<dbReference type="GO" id="GO:0009425">
    <property type="term" value="C:bacterial-type flagellum basal body"/>
    <property type="evidence" value="ECO:0007669"/>
    <property type="project" value="UniProtKB-SubCell"/>
</dbReference>
<dbReference type="InterPro" id="IPR002191">
    <property type="entry name" value="Bac_export_3"/>
</dbReference>
<dbReference type="AlphaFoldDB" id="A0AAX3BA09"/>
<protein>
    <recommendedName>
        <fullName evidence="3 9">Flagellar biosynthetic protein FliQ</fullName>
    </recommendedName>
</protein>
<sequence>MSDGLILKLLSESLYQILFLSVPLLGISMVVGLIISVFQATTSIQEQTLTFVPKMIVILLLMVFLGPLFLREFKDFTYRIFEYIAQARL</sequence>
<keyword evidence="10" id="KW-0282">Flagellum</keyword>
<dbReference type="PANTHER" id="PTHR34040">
    <property type="entry name" value="FLAGELLAR BIOSYNTHETIC PROTEIN FLIQ"/>
    <property type="match status" value="1"/>
</dbReference>
<organism evidence="10 11">
    <name type="scientific">Thermospira aquatica</name>
    <dbReference type="NCBI Taxonomy" id="2828656"/>
    <lineage>
        <taxon>Bacteria</taxon>
        <taxon>Pseudomonadati</taxon>
        <taxon>Spirochaetota</taxon>
        <taxon>Spirochaetia</taxon>
        <taxon>Brevinematales</taxon>
        <taxon>Thermospiraceae</taxon>
        <taxon>Thermospira</taxon>
    </lineage>
</organism>
<evidence type="ECO:0000256" key="2">
    <source>
        <dbReference type="ARBA" id="ARBA00006156"/>
    </source>
</evidence>
<dbReference type="RefSeq" id="WP_271434218.1">
    <property type="nucleotide sequence ID" value="NZ_CP073355.1"/>
</dbReference>